<dbReference type="GeneID" id="26901414"/>
<evidence type="ECO:0000313" key="1">
    <source>
        <dbReference type="EMBL" id="KPA84586.1"/>
    </source>
</evidence>
<evidence type="ECO:0000313" key="2">
    <source>
        <dbReference type="Proteomes" id="UP000037923"/>
    </source>
</evidence>
<reference evidence="1 2" key="1">
    <citation type="submission" date="2015-07" db="EMBL/GenBank/DDBJ databases">
        <title>High-quality genome of monoxenous trypanosomatid Leptomonas pyrrhocoris.</title>
        <authorList>
            <person name="Flegontov P."/>
            <person name="Butenko A."/>
            <person name="Firsov S."/>
            <person name="Vlcek C."/>
            <person name="Logacheva M.D."/>
            <person name="Field M."/>
            <person name="Filatov D."/>
            <person name="Flegontova O."/>
            <person name="Gerasimov E."/>
            <person name="Jackson A.P."/>
            <person name="Kelly S."/>
            <person name="Opperdoes F."/>
            <person name="O'Reilly A."/>
            <person name="Votypka J."/>
            <person name="Yurchenko V."/>
            <person name="Lukes J."/>
        </authorList>
    </citation>
    <scope>NUCLEOTIDE SEQUENCE [LARGE SCALE GENOMIC DNA]</scope>
    <source>
        <strain evidence="1">H10</strain>
    </source>
</reference>
<organism evidence="1 2">
    <name type="scientific">Leptomonas pyrrhocoris</name>
    <name type="common">Firebug parasite</name>
    <dbReference type="NCBI Taxonomy" id="157538"/>
    <lineage>
        <taxon>Eukaryota</taxon>
        <taxon>Discoba</taxon>
        <taxon>Euglenozoa</taxon>
        <taxon>Kinetoplastea</taxon>
        <taxon>Metakinetoplastina</taxon>
        <taxon>Trypanosomatida</taxon>
        <taxon>Trypanosomatidae</taxon>
        <taxon>Leishmaniinae</taxon>
        <taxon>Leptomonas</taxon>
    </lineage>
</organism>
<gene>
    <name evidence="1" type="ORF">ABB37_01119</name>
</gene>
<comment type="caution">
    <text evidence="1">The sequence shown here is derived from an EMBL/GenBank/DDBJ whole genome shotgun (WGS) entry which is preliminary data.</text>
</comment>
<dbReference type="Gene3D" id="2.60.120.920">
    <property type="match status" value="1"/>
</dbReference>
<sequence>MGLDILEIDTSTPHPGVTIDGSVAQRETNGGWVTLRSKVPLTAANHQWAVRILDQGEGADGSGFMVGLLPQLSTTLANATGSKYISELGGWCFSRAGDTYGTWKCDRFPYSTGCVVEFDWDASTNTLYMVSGNKKGTGHIPALKENDMIYPAVSMYYLNQKVAFV</sequence>
<dbReference type="VEuPathDB" id="TriTrypDB:LpyrH10_02_0930"/>
<proteinExistence type="predicted"/>
<dbReference type="AlphaFoldDB" id="A0A0M9G8D6"/>
<name>A0A0M9G8D6_LEPPY</name>
<dbReference type="SUPFAM" id="SSF49899">
    <property type="entry name" value="Concanavalin A-like lectins/glucanases"/>
    <property type="match status" value="1"/>
</dbReference>
<protein>
    <recommendedName>
        <fullName evidence="3">B30.2/SPRY domain-containing protein</fullName>
    </recommendedName>
</protein>
<dbReference type="InterPro" id="IPR043136">
    <property type="entry name" value="B30.2/SPRY_sf"/>
</dbReference>
<keyword evidence="2" id="KW-1185">Reference proteome</keyword>
<dbReference type="RefSeq" id="XP_015663025.1">
    <property type="nucleotide sequence ID" value="XM_015797505.1"/>
</dbReference>
<dbReference type="InterPro" id="IPR013320">
    <property type="entry name" value="ConA-like_dom_sf"/>
</dbReference>
<evidence type="ECO:0008006" key="3">
    <source>
        <dbReference type="Google" id="ProtNLM"/>
    </source>
</evidence>
<dbReference type="EMBL" id="LGTL01000002">
    <property type="protein sequence ID" value="KPA84586.1"/>
    <property type="molecule type" value="Genomic_DNA"/>
</dbReference>
<accession>A0A0M9G8D6</accession>
<dbReference type="Proteomes" id="UP000037923">
    <property type="component" value="Unassembled WGS sequence"/>
</dbReference>
<dbReference type="OrthoDB" id="268520at2759"/>
<dbReference type="OMA" id="ANHQWAV"/>